<keyword evidence="3" id="KW-0067">ATP-binding</keyword>
<sequence length="215" mass="24615">MSSSNKKFTIAVEGNIGSGKSSVLAHLANSSLCDVVAEPIDNWTNLKGHNILAMLYDDPHRWGFAFQANAQMTLAKLHARPTKAPVKVMERSIYSARYCFVENLYRSKIIQGVEYEILNDWFEMLIANGSCHLDLIIYLRATPETCLQRIQARHRSEEESISLDYLQTLHERHEEWLIHRNSTNLSIPILIVDANQTKERVYNDTNTHVENLISC</sequence>
<organism evidence="5 10">
    <name type="scientific">Rotaria sordida</name>
    <dbReference type="NCBI Taxonomy" id="392033"/>
    <lineage>
        <taxon>Eukaryota</taxon>
        <taxon>Metazoa</taxon>
        <taxon>Spiralia</taxon>
        <taxon>Gnathifera</taxon>
        <taxon>Rotifera</taxon>
        <taxon>Eurotatoria</taxon>
        <taxon>Bdelloidea</taxon>
        <taxon>Philodinida</taxon>
        <taxon>Philodinidae</taxon>
        <taxon>Rotaria</taxon>
    </lineage>
</organism>
<feature type="binding site" evidence="3">
    <location>
        <begin position="149"/>
        <end position="153"/>
    </location>
    <ligand>
        <name>ATP</name>
        <dbReference type="ChEBI" id="CHEBI:30616"/>
    </ligand>
</feature>
<dbReference type="PANTHER" id="PTHR10513">
    <property type="entry name" value="DEOXYNUCLEOSIDE KINASE"/>
    <property type="match status" value="1"/>
</dbReference>
<dbReference type="FunFam" id="3.40.50.300:FF:001571">
    <property type="entry name" value="Deoxynucleoside kinase"/>
    <property type="match status" value="1"/>
</dbReference>
<feature type="binding site" evidence="3">
    <location>
        <begin position="14"/>
        <end position="22"/>
    </location>
    <ligand>
        <name>ATP</name>
        <dbReference type="ChEBI" id="CHEBI:30616"/>
    </ligand>
</feature>
<evidence type="ECO:0000256" key="2">
    <source>
        <dbReference type="PIRSR" id="PIRSR000705-1"/>
    </source>
</evidence>
<dbReference type="EMBL" id="CAJNOH010000054">
    <property type="protein sequence ID" value="CAF0816131.1"/>
    <property type="molecule type" value="Genomic_DNA"/>
</dbReference>
<dbReference type="AlphaFoldDB" id="A0A813QIA8"/>
<keyword evidence="3" id="KW-0547">Nucleotide-binding</keyword>
<feature type="domain" description="Deoxynucleoside kinase" evidence="4">
    <location>
        <begin position="10"/>
        <end position="213"/>
    </location>
</feature>
<evidence type="ECO:0000313" key="10">
    <source>
        <dbReference type="Proteomes" id="UP000663870"/>
    </source>
</evidence>
<proteinExistence type="inferred from homology"/>
<dbReference type="Proteomes" id="UP000663870">
    <property type="component" value="Unassembled WGS sequence"/>
</dbReference>
<dbReference type="InterPro" id="IPR027417">
    <property type="entry name" value="P-loop_NTPase"/>
</dbReference>
<evidence type="ECO:0000313" key="5">
    <source>
        <dbReference type="EMBL" id="CAF0768473.1"/>
    </source>
</evidence>
<evidence type="ECO:0000256" key="3">
    <source>
        <dbReference type="PIRSR" id="PIRSR000705-3"/>
    </source>
</evidence>
<dbReference type="EMBL" id="CAJNOL010000033">
    <property type="protein sequence ID" value="CAF0769559.1"/>
    <property type="molecule type" value="Genomic_DNA"/>
</dbReference>
<accession>A0A813QIA8</accession>
<dbReference type="Pfam" id="PF01712">
    <property type="entry name" value="dNK"/>
    <property type="match status" value="1"/>
</dbReference>
<dbReference type="CDD" id="cd01673">
    <property type="entry name" value="dNK"/>
    <property type="match status" value="1"/>
</dbReference>
<dbReference type="Gene3D" id="3.40.50.300">
    <property type="entry name" value="P-loop containing nucleotide triphosphate hydrolases"/>
    <property type="match status" value="1"/>
</dbReference>
<evidence type="ECO:0000313" key="8">
    <source>
        <dbReference type="EMBL" id="CAF0816131.1"/>
    </source>
</evidence>
<dbReference type="InterPro" id="IPR031314">
    <property type="entry name" value="DNK_dom"/>
</dbReference>
<dbReference type="GO" id="GO:0005739">
    <property type="term" value="C:mitochondrion"/>
    <property type="evidence" value="ECO:0007669"/>
    <property type="project" value="TreeGrafter"/>
</dbReference>
<evidence type="ECO:0000256" key="1">
    <source>
        <dbReference type="ARBA" id="ARBA00007420"/>
    </source>
</evidence>
<dbReference type="EMBL" id="CAJOAX010006795">
    <property type="protein sequence ID" value="CAF3991477.1"/>
    <property type="molecule type" value="Genomic_DNA"/>
</dbReference>
<dbReference type="Proteomes" id="UP000663889">
    <property type="component" value="Unassembled WGS sequence"/>
</dbReference>
<dbReference type="InterPro" id="IPR050566">
    <property type="entry name" value="Deoxyribonucleoside_kinase"/>
</dbReference>
<evidence type="ECO:0000259" key="4">
    <source>
        <dbReference type="Pfam" id="PF01712"/>
    </source>
</evidence>
<dbReference type="EMBL" id="CAJNOU010000018">
    <property type="protein sequence ID" value="CAF0808558.1"/>
    <property type="molecule type" value="Genomic_DNA"/>
</dbReference>
<reference evidence="5" key="1">
    <citation type="submission" date="2021-02" db="EMBL/GenBank/DDBJ databases">
        <authorList>
            <person name="Nowell W R."/>
        </authorList>
    </citation>
    <scope>NUCLEOTIDE SEQUENCE</scope>
</reference>
<dbReference type="InterPro" id="IPR002624">
    <property type="entry name" value="DCK/DGK"/>
</dbReference>
<comment type="similarity">
    <text evidence="1">Belongs to the DCK/DGK family.</text>
</comment>
<comment type="caution">
    <text evidence="5">The sequence shown here is derived from an EMBL/GenBank/DDBJ whole genome shotgun (WGS) entry which is preliminary data.</text>
</comment>
<dbReference type="EMBL" id="CAJNOL010000032">
    <property type="protein sequence ID" value="CAF0768473.1"/>
    <property type="molecule type" value="Genomic_DNA"/>
</dbReference>
<gene>
    <name evidence="5" type="ORF">JXQ802_LOCUS2587</name>
    <name evidence="6" type="ORF">JXQ802_LOCUS2637</name>
    <name evidence="9" type="ORF">OTI717_LOCUS28503</name>
    <name evidence="8" type="ORF">PYM288_LOCUS5344</name>
    <name evidence="7" type="ORF">SEV965_LOCUS1000</name>
</gene>
<dbReference type="Proteomes" id="UP000663854">
    <property type="component" value="Unassembled WGS sequence"/>
</dbReference>
<dbReference type="PIRSF" id="PIRSF000705">
    <property type="entry name" value="DNK"/>
    <property type="match status" value="1"/>
</dbReference>
<keyword evidence="10" id="KW-1185">Reference proteome</keyword>
<feature type="active site" description="Proton acceptor" evidence="2">
    <location>
        <position position="90"/>
    </location>
</feature>
<name>A0A813QIA8_9BILA</name>
<dbReference type="Proteomes" id="UP000663823">
    <property type="component" value="Unassembled WGS sequence"/>
</dbReference>
<dbReference type="PANTHER" id="PTHR10513:SF24">
    <property type="entry name" value="THYMIDINE KINASE 2, MITOCHONDRIAL"/>
    <property type="match status" value="1"/>
</dbReference>
<dbReference type="GO" id="GO:0019136">
    <property type="term" value="F:deoxynucleoside kinase activity"/>
    <property type="evidence" value="ECO:0007669"/>
    <property type="project" value="InterPro"/>
</dbReference>
<evidence type="ECO:0000313" key="9">
    <source>
        <dbReference type="EMBL" id="CAF3991477.1"/>
    </source>
</evidence>
<dbReference type="GO" id="GO:0005524">
    <property type="term" value="F:ATP binding"/>
    <property type="evidence" value="ECO:0007669"/>
    <property type="project" value="UniProtKB-KW"/>
</dbReference>
<protein>
    <recommendedName>
        <fullName evidence="4">Deoxynucleoside kinase domain-containing protein</fullName>
    </recommendedName>
</protein>
<dbReference type="SUPFAM" id="SSF52540">
    <property type="entry name" value="P-loop containing nucleoside triphosphate hydrolases"/>
    <property type="match status" value="1"/>
</dbReference>
<evidence type="ECO:0000313" key="7">
    <source>
        <dbReference type="EMBL" id="CAF0808558.1"/>
    </source>
</evidence>
<evidence type="ECO:0000313" key="6">
    <source>
        <dbReference type="EMBL" id="CAF0769559.1"/>
    </source>
</evidence>